<accession>A0ABW4KNT6</accession>
<dbReference type="EMBL" id="JBHUEO010000092">
    <property type="protein sequence ID" value="MFD1708491.1"/>
    <property type="molecule type" value="Genomic_DNA"/>
</dbReference>
<protein>
    <submittedName>
        <fullName evidence="1">EcsC family protein</fullName>
    </submittedName>
</protein>
<sequence>MEWTKRDEQVWEDLQEWRQTLFEYESTDLENAYDKWVEQAFSMLPDSLQIQFFEKLDGWLFHLNALLRESPLQADAEEHILQTARSMNSNIHTFEDIRSSLSVDQLTFMAEQHAIRHRLYSFAQGGLAGSGKSILIGSDLVSMAVINLRAIQLMAMSFGYRVQSPSGLLETLKVFHTATLPERLKMFGWEDLINDLQKGDEEFYYDQPERLTDSSWLDEPLKHVLKATLMMSMAKKKTSGLPLASIAIGAGFNYKTTRRITDFTLKYYQFKHLLVKSGDIR</sequence>
<evidence type="ECO:0000313" key="1">
    <source>
        <dbReference type="EMBL" id="MFD1708491.1"/>
    </source>
</evidence>
<reference evidence="2" key="1">
    <citation type="journal article" date="2019" name="Int. J. Syst. Evol. Microbiol.">
        <title>The Global Catalogue of Microorganisms (GCM) 10K type strain sequencing project: providing services to taxonomists for standard genome sequencing and annotation.</title>
        <authorList>
            <consortium name="The Broad Institute Genomics Platform"/>
            <consortium name="The Broad Institute Genome Sequencing Center for Infectious Disease"/>
            <person name="Wu L."/>
            <person name="Ma J."/>
        </authorList>
    </citation>
    <scope>NUCLEOTIDE SEQUENCE [LARGE SCALE GENOMIC DNA]</scope>
    <source>
        <strain evidence="2">CGMCC 1.12295</strain>
    </source>
</reference>
<dbReference type="Proteomes" id="UP001597301">
    <property type="component" value="Unassembled WGS sequence"/>
</dbReference>
<organism evidence="1 2">
    <name type="scientific">Siminovitchia sediminis</name>
    <dbReference type="NCBI Taxonomy" id="1274353"/>
    <lineage>
        <taxon>Bacteria</taxon>
        <taxon>Bacillati</taxon>
        <taxon>Bacillota</taxon>
        <taxon>Bacilli</taxon>
        <taxon>Bacillales</taxon>
        <taxon>Bacillaceae</taxon>
        <taxon>Siminovitchia</taxon>
    </lineage>
</organism>
<dbReference type="RefSeq" id="WP_380775782.1">
    <property type="nucleotide sequence ID" value="NZ_JBHUEO010000092.1"/>
</dbReference>
<proteinExistence type="predicted"/>
<dbReference type="PANTHER" id="PTHR41260:SF1">
    <property type="entry name" value="PROTEIN ECSC"/>
    <property type="match status" value="1"/>
</dbReference>
<gene>
    <name evidence="1" type="ORF">ACFSCZ_17565</name>
</gene>
<evidence type="ECO:0000313" key="2">
    <source>
        <dbReference type="Proteomes" id="UP001597301"/>
    </source>
</evidence>
<keyword evidence="2" id="KW-1185">Reference proteome</keyword>
<dbReference type="Pfam" id="PF12787">
    <property type="entry name" value="EcsC"/>
    <property type="match status" value="1"/>
</dbReference>
<comment type="caution">
    <text evidence="1">The sequence shown here is derived from an EMBL/GenBank/DDBJ whole genome shotgun (WGS) entry which is preliminary data.</text>
</comment>
<dbReference type="InterPro" id="IPR024787">
    <property type="entry name" value="EcsC"/>
</dbReference>
<dbReference type="PANTHER" id="PTHR41260">
    <property type="entry name" value="PROTEIN ECSC"/>
    <property type="match status" value="1"/>
</dbReference>
<name>A0ABW4KNT6_9BACI</name>